<dbReference type="Pfam" id="PF01894">
    <property type="entry name" value="YjbQ"/>
    <property type="match status" value="1"/>
</dbReference>
<dbReference type="InterPro" id="IPR001602">
    <property type="entry name" value="UPF0047_YjbQ-like"/>
</dbReference>
<dbReference type="RefSeq" id="WP_132147505.1">
    <property type="nucleotide sequence ID" value="NZ_SMCS01000012.1"/>
</dbReference>
<dbReference type="InterPro" id="IPR035917">
    <property type="entry name" value="YjbQ-like_sf"/>
</dbReference>
<evidence type="ECO:0000313" key="2">
    <source>
        <dbReference type="EMBL" id="TCV91308.1"/>
    </source>
</evidence>
<name>A0A4R3YIY7_9GAMM</name>
<organism evidence="2 3">
    <name type="scientific">Luteibacter rhizovicinus</name>
    <dbReference type="NCBI Taxonomy" id="242606"/>
    <lineage>
        <taxon>Bacteria</taxon>
        <taxon>Pseudomonadati</taxon>
        <taxon>Pseudomonadota</taxon>
        <taxon>Gammaproteobacteria</taxon>
        <taxon>Lysobacterales</taxon>
        <taxon>Rhodanobacteraceae</taxon>
        <taxon>Luteibacter</taxon>
    </lineage>
</organism>
<comment type="caution">
    <text evidence="2">The sequence shown here is derived from an EMBL/GenBank/DDBJ whole genome shotgun (WGS) entry which is preliminary data.</text>
</comment>
<dbReference type="NCBIfam" id="TIGR00149">
    <property type="entry name" value="TIGR00149_YjbQ"/>
    <property type="match status" value="1"/>
</dbReference>
<gene>
    <name evidence="2" type="ORF">EC912_11254</name>
</gene>
<dbReference type="PANTHER" id="PTHR30615">
    <property type="entry name" value="UNCHARACTERIZED PROTEIN YJBQ-RELATED"/>
    <property type="match status" value="1"/>
</dbReference>
<proteinExistence type="inferred from homology"/>
<dbReference type="PROSITE" id="PS01314">
    <property type="entry name" value="UPF0047"/>
    <property type="match status" value="1"/>
</dbReference>
<evidence type="ECO:0000313" key="3">
    <source>
        <dbReference type="Proteomes" id="UP000295645"/>
    </source>
</evidence>
<dbReference type="EMBL" id="SMCS01000012">
    <property type="protein sequence ID" value="TCV91308.1"/>
    <property type="molecule type" value="Genomic_DNA"/>
</dbReference>
<dbReference type="SUPFAM" id="SSF111038">
    <property type="entry name" value="YjbQ-like"/>
    <property type="match status" value="1"/>
</dbReference>
<sequence>MSRSQPVQHVAQTTVTVHTRGRGLIEVTNRVVDAVSASGVQTGIVNLFVQHTSCSLLIGENADPDVAADLERFFARLVPDGDPLFKHRDEGPDDMPAHVRSVLTGVSLSLPVHGGRPLLGTWQGVFLFEHRLEAHQRKLTLSTFGH</sequence>
<comment type="similarity">
    <text evidence="1">Belongs to the UPF0047 family.</text>
</comment>
<dbReference type="Gene3D" id="2.60.120.460">
    <property type="entry name" value="YjbQ-like"/>
    <property type="match status" value="1"/>
</dbReference>
<protein>
    <submittedName>
        <fullName evidence="2">Secondary thiamine-phosphate synthase enzyme</fullName>
    </submittedName>
</protein>
<dbReference type="Proteomes" id="UP000295645">
    <property type="component" value="Unassembled WGS sequence"/>
</dbReference>
<keyword evidence="3" id="KW-1185">Reference proteome</keyword>
<evidence type="ECO:0000256" key="1">
    <source>
        <dbReference type="ARBA" id="ARBA00005534"/>
    </source>
</evidence>
<reference evidence="2 3" key="1">
    <citation type="submission" date="2019-03" db="EMBL/GenBank/DDBJ databases">
        <title>Above-ground endophytic microbial communities from plants in different locations in the United States.</title>
        <authorList>
            <person name="Frank C."/>
        </authorList>
    </citation>
    <scope>NUCLEOTIDE SEQUENCE [LARGE SCALE GENOMIC DNA]</scope>
    <source>
        <strain evidence="2 3">LP_13_YM</strain>
    </source>
</reference>
<accession>A0A4R3YIY7</accession>
<dbReference type="PIRSF" id="PIRSF004681">
    <property type="entry name" value="UCP004681"/>
    <property type="match status" value="1"/>
</dbReference>
<dbReference type="AlphaFoldDB" id="A0A4R3YIY7"/>
<dbReference type="PANTHER" id="PTHR30615:SF8">
    <property type="entry name" value="UPF0047 PROTEIN C4A8.02C"/>
    <property type="match status" value="1"/>
</dbReference>
<dbReference type="OrthoDB" id="9801725at2"/>